<dbReference type="AlphaFoldDB" id="A0A1R4JIN8"/>
<feature type="compositionally biased region" description="Basic and acidic residues" evidence="1">
    <location>
        <begin position="306"/>
        <end position="323"/>
    </location>
</feature>
<organism evidence="2 3">
    <name type="scientific">Luteococcus japonicus LSP_Lj1</name>
    <dbReference type="NCBI Taxonomy" id="1255658"/>
    <lineage>
        <taxon>Bacteria</taxon>
        <taxon>Bacillati</taxon>
        <taxon>Actinomycetota</taxon>
        <taxon>Actinomycetes</taxon>
        <taxon>Propionibacteriales</taxon>
        <taxon>Propionibacteriaceae</taxon>
        <taxon>Luteococcus</taxon>
    </lineage>
</organism>
<dbReference type="EMBL" id="FUKQ01000032">
    <property type="protein sequence ID" value="SJN31896.1"/>
    <property type="molecule type" value="Genomic_DNA"/>
</dbReference>
<evidence type="ECO:0000313" key="2">
    <source>
        <dbReference type="EMBL" id="SJN31896.1"/>
    </source>
</evidence>
<sequence>MRHLQHVGPWLPALGDDPLLTRGFHITAQHEPQPAPWRGDVRDRDDRGVILCRVLPLTAGGEHCLCSHPHRLPGDGTRPQQLAGGRPDHGHPMDGQQTLHPGGSRLWRQGWVQQGASHRHGIQQPRQALDVVIVVVGEHQQRHAVHSECPQAAQCRGRIRTDVHDHCLAGGSPQDRGVPLPHITEACRPFPRPAKGLGRPQTGHHEERRSGPAQHPVSQQGRYQEGRHEAQSCQQPEHRRTAGPAPRGRRQGGPSRGNPQDRLHGPAGEPAHPSRHTARQRRDQGSHQSEHRGRAHEGGGDGIGRQADHRDGPADARDHHLRGELGGQRNGHRLAHPGRGPGHRPGPALAPPQDSGRRQGGQRKAQGTSQPRVDHHQEPDSHAQVPQSASPATRQTQPGQRHQPHRPGTQDTGFGSADDDEGRHPEETGGPHPPAACSRPAGGPQQEYQGEGQIRPGDRREVREPRGLETLLHFGVQRGGVPDHQRWQQPGLRGWTVPHGGTQARAQVVDGPSHPPGTTHPLRR</sequence>
<accession>A0A1R4JIN8</accession>
<feature type="compositionally biased region" description="Basic and acidic residues" evidence="1">
    <location>
        <begin position="224"/>
        <end position="240"/>
    </location>
</feature>
<reference evidence="2 3" key="1">
    <citation type="submission" date="2017-02" db="EMBL/GenBank/DDBJ databases">
        <authorList>
            <person name="Peterson S.W."/>
        </authorList>
    </citation>
    <scope>NUCLEOTIDE SEQUENCE [LARGE SCALE GENOMIC DNA]</scope>
    <source>
        <strain evidence="2 3">LSP_Lj1</strain>
    </source>
</reference>
<feature type="region of interest" description="Disordered" evidence="1">
    <location>
        <begin position="170"/>
        <end position="524"/>
    </location>
</feature>
<dbReference type="Proteomes" id="UP000188342">
    <property type="component" value="Unassembled WGS sequence"/>
</dbReference>
<gene>
    <name evidence="2" type="ORF">FM114_07745</name>
</gene>
<keyword evidence="3" id="KW-1185">Reference proteome</keyword>
<feature type="compositionally biased region" description="Low complexity" evidence="1">
    <location>
        <begin position="442"/>
        <end position="453"/>
    </location>
</feature>
<feature type="compositionally biased region" description="Basic and acidic residues" evidence="1">
    <location>
        <begin position="456"/>
        <end position="467"/>
    </location>
</feature>
<name>A0A1R4JIN8_9ACTN</name>
<proteinExistence type="predicted"/>
<feature type="compositionally biased region" description="Low complexity" evidence="1">
    <location>
        <begin position="242"/>
        <end position="258"/>
    </location>
</feature>
<feature type="compositionally biased region" description="Polar residues" evidence="1">
    <location>
        <begin position="384"/>
        <end position="400"/>
    </location>
</feature>
<evidence type="ECO:0000256" key="1">
    <source>
        <dbReference type="SAM" id="MobiDB-lite"/>
    </source>
</evidence>
<evidence type="ECO:0000313" key="3">
    <source>
        <dbReference type="Proteomes" id="UP000188342"/>
    </source>
</evidence>
<protein>
    <submittedName>
        <fullName evidence="2">Basic proline-rich protein</fullName>
    </submittedName>
</protein>
<feature type="compositionally biased region" description="Basic and acidic residues" evidence="1">
    <location>
        <begin position="372"/>
        <end position="381"/>
    </location>
</feature>
<feature type="compositionally biased region" description="Basic and acidic residues" evidence="1">
    <location>
        <begin position="280"/>
        <end position="299"/>
    </location>
</feature>
<dbReference type="STRING" id="1255658.FM114_07745"/>